<reference evidence="2 3" key="1">
    <citation type="submission" date="2016-06" db="EMBL/GenBank/DDBJ databases">
        <title>Draft genome of Moraxella atlantae CCUG 59586.</title>
        <authorList>
            <person name="Salva-Serra F."/>
            <person name="Engstrom-Jakobsson H."/>
            <person name="Thorell K."/>
            <person name="Gonzales-Siles L."/>
            <person name="Karlsson R."/>
            <person name="Boulund F."/>
            <person name="Engstrand L."/>
            <person name="Kristiansson E."/>
            <person name="Moore E."/>
        </authorList>
    </citation>
    <scope>NUCLEOTIDE SEQUENCE [LARGE SCALE GENOMIC DNA]</scope>
    <source>
        <strain evidence="2 3">CCUG 59586</strain>
    </source>
</reference>
<dbReference type="PROSITE" id="PS00409">
    <property type="entry name" value="PROKAR_NTER_METHYL"/>
    <property type="match status" value="1"/>
</dbReference>
<dbReference type="Proteomes" id="UP000092616">
    <property type="component" value="Unassembled WGS sequence"/>
</dbReference>
<dbReference type="Pfam" id="PF07963">
    <property type="entry name" value="N_methyl"/>
    <property type="match status" value="1"/>
</dbReference>
<gene>
    <name evidence="2" type="ORF">A9306_03320</name>
</gene>
<comment type="caution">
    <text evidence="2">The sequence shown here is derived from an EMBL/GenBank/DDBJ whole genome shotgun (WGS) entry which is preliminary data.</text>
</comment>
<keyword evidence="1" id="KW-0812">Transmembrane</keyword>
<dbReference type="Pfam" id="PF16074">
    <property type="entry name" value="PilW"/>
    <property type="match status" value="1"/>
</dbReference>
<evidence type="ECO:0000313" key="2">
    <source>
        <dbReference type="EMBL" id="OBX84327.1"/>
    </source>
</evidence>
<proteinExistence type="predicted"/>
<organism evidence="2 3">
    <name type="scientific">Faucicola atlantae</name>
    <dbReference type="NCBI Taxonomy" id="34059"/>
    <lineage>
        <taxon>Bacteria</taxon>
        <taxon>Pseudomonadati</taxon>
        <taxon>Pseudomonadota</taxon>
        <taxon>Gammaproteobacteria</taxon>
        <taxon>Moraxellales</taxon>
        <taxon>Moraxellaceae</taxon>
        <taxon>Faucicola</taxon>
    </lineage>
</organism>
<keyword evidence="1" id="KW-0472">Membrane</keyword>
<dbReference type="AlphaFoldDB" id="A0A1B8QL50"/>
<accession>A0A1B8QL50</accession>
<dbReference type="InterPro" id="IPR032092">
    <property type="entry name" value="PilW"/>
</dbReference>
<keyword evidence="3" id="KW-1185">Reference proteome</keyword>
<evidence type="ECO:0008006" key="4">
    <source>
        <dbReference type="Google" id="ProtNLM"/>
    </source>
</evidence>
<evidence type="ECO:0000313" key="3">
    <source>
        <dbReference type="Proteomes" id="UP000092616"/>
    </source>
</evidence>
<evidence type="ECO:0000256" key="1">
    <source>
        <dbReference type="SAM" id="Phobius"/>
    </source>
</evidence>
<sequence length="327" mass="35077">MTAHRFIFGASRQAQAGFTLIELMISLVLGLLITAAVFQVYIAMVRTSAIQRSGSEINDASIFGIQQVEQKLRLANLGNTVNQINQTTGYGGIVLSGANLNYSTDQPAPDDIAQRITVSADGNTTAGTSPLWSKISNTNVGSDQLVIQYQNVTGENILDCENNTVAQNAHVVERYFLREPSTNTNVSRNMLVLACDAGRVGVNGILPADNSVTPKIPGFGGAGEELILNVDQFKVEIGIQNGNILTYITPAQYNALGATSPLYRAPIVAVKLGLLVRGAMPVVGDFSAPSSYMIFGQANTPKNADDKYIRKTYESTTFLRNARVVTP</sequence>
<feature type="transmembrane region" description="Helical" evidence="1">
    <location>
        <begin position="20"/>
        <end position="42"/>
    </location>
</feature>
<keyword evidence="1" id="KW-1133">Transmembrane helix</keyword>
<dbReference type="GO" id="GO:0043683">
    <property type="term" value="P:type IV pilus assembly"/>
    <property type="evidence" value="ECO:0007669"/>
    <property type="project" value="InterPro"/>
</dbReference>
<dbReference type="EMBL" id="LZNA01000006">
    <property type="protein sequence ID" value="OBX84327.1"/>
    <property type="molecule type" value="Genomic_DNA"/>
</dbReference>
<name>A0A1B8QL50_9GAMM</name>
<dbReference type="NCBIfam" id="TIGR02532">
    <property type="entry name" value="IV_pilin_GFxxxE"/>
    <property type="match status" value="1"/>
</dbReference>
<protein>
    <recommendedName>
        <fullName evidence="4">Tfp pilus assembly protein PilW</fullName>
    </recommendedName>
</protein>
<dbReference type="InterPro" id="IPR012902">
    <property type="entry name" value="N_methyl_site"/>
</dbReference>